<organism evidence="7 8">
    <name type="scientific">Chryseolinea lacunae</name>
    <dbReference type="NCBI Taxonomy" id="2801331"/>
    <lineage>
        <taxon>Bacteria</taxon>
        <taxon>Pseudomonadati</taxon>
        <taxon>Bacteroidota</taxon>
        <taxon>Cytophagia</taxon>
        <taxon>Cytophagales</taxon>
        <taxon>Fulvivirgaceae</taxon>
        <taxon>Chryseolinea</taxon>
    </lineage>
</organism>
<protein>
    <submittedName>
        <fullName evidence="7">Cytochrome c</fullName>
    </submittedName>
</protein>
<dbReference type="EMBL" id="JAERRB010000001">
    <property type="protein sequence ID" value="MBL0739754.1"/>
    <property type="molecule type" value="Genomic_DNA"/>
</dbReference>
<comment type="caution">
    <text evidence="7">The sequence shown here is derived from an EMBL/GenBank/DDBJ whole genome shotgun (WGS) entry which is preliminary data.</text>
</comment>
<dbReference type="Pfam" id="PF13442">
    <property type="entry name" value="Cytochrome_CBB3"/>
    <property type="match status" value="1"/>
</dbReference>
<name>A0ABS1KJW2_9BACT</name>
<sequence>MRCLSTLFVAFSAAALLTSCGAGGDNQGTEYAPNMYHSVAYEPYSQIVDEEAGRWVTSIEYPNGHAEFFNSNLYNPYHMNMREPAPHTVSRNKQGWLPYRLGKDSLAYAAANVKNPLDSSAAVIADGKVLYETYCDHCHGAKGKGDGKVAAGGVKIDVNGEEKERSTYNGVANLTSDALKGVSEGHIFHVITMGKGLMWAHGSQISPEDRWKIAKYVKTLQK</sequence>
<evidence type="ECO:0000313" key="8">
    <source>
        <dbReference type="Proteomes" id="UP000613030"/>
    </source>
</evidence>
<dbReference type="PANTHER" id="PTHR40394">
    <property type="entry name" value="LIPOPROTEIN-RELATED"/>
    <property type="match status" value="1"/>
</dbReference>
<dbReference type="PANTHER" id="PTHR40394:SF2">
    <property type="entry name" value="QUINOL:CYTOCHROME C OXIDOREDUCTASE MEMBRANE PROTEIN"/>
    <property type="match status" value="1"/>
</dbReference>
<reference evidence="7 8" key="1">
    <citation type="submission" date="2021-01" db="EMBL/GenBank/DDBJ databases">
        <title>Chryseolinea sp. Jin1 Genome sequencing and assembly.</title>
        <authorList>
            <person name="Kim I."/>
        </authorList>
    </citation>
    <scope>NUCLEOTIDE SEQUENCE [LARGE SCALE GENOMIC DNA]</scope>
    <source>
        <strain evidence="7 8">Jin1</strain>
    </source>
</reference>
<feature type="chain" id="PRO_5047052451" evidence="5">
    <location>
        <begin position="25"/>
        <end position="222"/>
    </location>
</feature>
<keyword evidence="5" id="KW-0732">Signal</keyword>
<accession>A0ABS1KJW2</accession>
<evidence type="ECO:0000256" key="3">
    <source>
        <dbReference type="ARBA" id="ARBA00023004"/>
    </source>
</evidence>
<dbReference type="PROSITE" id="PS51257">
    <property type="entry name" value="PROKAR_LIPOPROTEIN"/>
    <property type="match status" value="1"/>
</dbReference>
<dbReference type="PROSITE" id="PS51007">
    <property type="entry name" value="CYTC"/>
    <property type="match status" value="1"/>
</dbReference>
<dbReference type="Gene3D" id="1.10.760.10">
    <property type="entry name" value="Cytochrome c-like domain"/>
    <property type="match status" value="1"/>
</dbReference>
<evidence type="ECO:0000256" key="5">
    <source>
        <dbReference type="SAM" id="SignalP"/>
    </source>
</evidence>
<dbReference type="Proteomes" id="UP000613030">
    <property type="component" value="Unassembled WGS sequence"/>
</dbReference>
<evidence type="ECO:0000256" key="4">
    <source>
        <dbReference type="PROSITE-ProRule" id="PRU00433"/>
    </source>
</evidence>
<keyword evidence="3 4" id="KW-0408">Iron</keyword>
<dbReference type="InterPro" id="IPR009056">
    <property type="entry name" value="Cyt_c-like_dom"/>
</dbReference>
<feature type="signal peptide" evidence="5">
    <location>
        <begin position="1"/>
        <end position="24"/>
    </location>
</feature>
<evidence type="ECO:0000313" key="7">
    <source>
        <dbReference type="EMBL" id="MBL0739754.1"/>
    </source>
</evidence>
<evidence type="ECO:0000259" key="6">
    <source>
        <dbReference type="PROSITE" id="PS51007"/>
    </source>
</evidence>
<evidence type="ECO:0000256" key="2">
    <source>
        <dbReference type="ARBA" id="ARBA00022723"/>
    </source>
</evidence>
<dbReference type="RefSeq" id="WP_202006725.1">
    <property type="nucleotide sequence ID" value="NZ_JAERRB010000001.1"/>
</dbReference>
<proteinExistence type="predicted"/>
<keyword evidence="1 4" id="KW-0349">Heme</keyword>
<dbReference type="SUPFAM" id="SSF46626">
    <property type="entry name" value="Cytochrome c"/>
    <property type="match status" value="1"/>
</dbReference>
<dbReference type="InterPro" id="IPR036909">
    <property type="entry name" value="Cyt_c-like_dom_sf"/>
</dbReference>
<feature type="domain" description="Cytochrome c" evidence="6">
    <location>
        <begin position="122"/>
        <end position="221"/>
    </location>
</feature>
<keyword evidence="2 4" id="KW-0479">Metal-binding</keyword>
<keyword evidence="8" id="KW-1185">Reference proteome</keyword>
<gene>
    <name evidence="7" type="ORF">JI741_00930</name>
</gene>
<evidence type="ECO:0000256" key="1">
    <source>
        <dbReference type="ARBA" id="ARBA00022617"/>
    </source>
</evidence>